<comment type="similarity">
    <text evidence="3 10">Belongs to the ALG6/ALG8 glucosyltransferase family.</text>
</comment>
<feature type="transmembrane region" description="Helical" evidence="10">
    <location>
        <begin position="150"/>
        <end position="169"/>
    </location>
</feature>
<keyword evidence="4 10" id="KW-0328">Glycosyltransferase</keyword>
<dbReference type="UniPathway" id="UPA00378"/>
<dbReference type="InterPro" id="IPR004856">
    <property type="entry name" value="Glyco_trans_ALG6/ALG8"/>
</dbReference>
<accession>A0A8J4Q0Z9</accession>
<name>A0A8J4Q0Z9_9MYCE</name>
<evidence type="ECO:0000256" key="8">
    <source>
        <dbReference type="ARBA" id="ARBA00022989"/>
    </source>
</evidence>
<feature type="transmembrane region" description="Helical" evidence="10">
    <location>
        <begin position="430"/>
        <end position="449"/>
    </location>
</feature>
<feature type="transmembrane region" description="Helical" evidence="10">
    <location>
        <begin position="309"/>
        <end position="329"/>
    </location>
</feature>
<evidence type="ECO:0000256" key="4">
    <source>
        <dbReference type="ARBA" id="ARBA00022676"/>
    </source>
</evidence>
<evidence type="ECO:0000256" key="1">
    <source>
        <dbReference type="ARBA" id="ARBA00004477"/>
    </source>
</evidence>
<dbReference type="Proteomes" id="UP000695562">
    <property type="component" value="Unassembled WGS sequence"/>
</dbReference>
<evidence type="ECO:0000313" key="12">
    <source>
        <dbReference type="Proteomes" id="UP000695562"/>
    </source>
</evidence>
<dbReference type="EC" id="2.4.1.-" evidence="10"/>
<proteinExistence type="inferred from homology"/>
<feature type="transmembrane region" description="Helical" evidence="10">
    <location>
        <begin position="12"/>
        <end position="30"/>
    </location>
</feature>
<comment type="pathway">
    <text evidence="2 10">Protein modification; protein glycosylation.</text>
</comment>
<protein>
    <recommendedName>
        <fullName evidence="10">Alpha-1,3-glucosyltransferase</fullName>
        <ecNumber evidence="10">2.4.1.-</ecNumber>
    </recommendedName>
</protein>
<dbReference type="EMBL" id="AJWJ01000051">
    <property type="protein sequence ID" value="KAF2076732.1"/>
    <property type="molecule type" value="Genomic_DNA"/>
</dbReference>
<dbReference type="AlphaFoldDB" id="A0A8J4Q0Z9"/>
<evidence type="ECO:0000256" key="3">
    <source>
        <dbReference type="ARBA" id="ARBA00008715"/>
    </source>
</evidence>
<keyword evidence="5 10" id="KW-0808">Transferase</keyword>
<keyword evidence="6 10" id="KW-0812">Transmembrane</keyword>
<keyword evidence="9 10" id="KW-0472">Membrane</keyword>
<keyword evidence="8 10" id="KW-1133">Transmembrane helix</keyword>
<feature type="transmembrane region" description="Helical" evidence="10">
    <location>
        <begin position="461"/>
        <end position="481"/>
    </location>
</feature>
<evidence type="ECO:0000256" key="9">
    <source>
        <dbReference type="ARBA" id="ARBA00023136"/>
    </source>
</evidence>
<dbReference type="PANTHER" id="PTHR12413">
    <property type="entry name" value="DOLICHYL GLYCOSYLTRANSFERASE"/>
    <property type="match status" value="1"/>
</dbReference>
<feature type="transmembrane region" description="Helical" evidence="10">
    <location>
        <begin position="336"/>
        <end position="355"/>
    </location>
</feature>
<evidence type="ECO:0000313" key="11">
    <source>
        <dbReference type="EMBL" id="KAF2076732.1"/>
    </source>
</evidence>
<organism evidence="11 12">
    <name type="scientific">Polysphondylium violaceum</name>
    <dbReference type="NCBI Taxonomy" id="133409"/>
    <lineage>
        <taxon>Eukaryota</taxon>
        <taxon>Amoebozoa</taxon>
        <taxon>Evosea</taxon>
        <taxon>Eumycetozoa</taxon>
        <taxon>Dictyostelia</taxon>
        <taxon>Dictyosteliales</taxon>
        <taxon>Dictyosteliaceae</taxon>
        <taxon>Polysphondylium</taxon>
    </lineage>
</organism>
<keyword evidence="12" id="KW-1185">Reference proteome</keyword>
<feature type="transmembrane region" description="Helical" evidence="10">
    <location>
        <begin position="400"/>
        <end position="418"/>
    </location>
</feature>
<dbReference type="PANTHER" id="PTHR12413:SF1">
    <property type="entry name" value="DOLICHYL PYROPHOSPHATE MAN9GLCNAC2 ALPHA-1,3-GLUCOSYLTRANSFERASE"/>
    <property type="match status" value="1"/>
</dbReference>
<dbReference type="GO" id="GO:0042281">
    <property type="term" value="F:dolichyl pyrophosphate Man9GlcNAc2 alpha-1,3-glucosyltransferase activity"/>
    <property type="evidence" value="ECO:0007669"/>
    <property type="project" value="TreeGrafter"/>
</dbReference>
<reference evidence="11" key="1">
    <citation type="submission" date="2020-01" db="EMBL/GenBank/DDBJ databases">
        <title>Development of genomics and gene disruption for Polysphondylium violaceum indicates a role for the polyketide synthase stlB in stalk morphogenesis.</title>
        <authorList>
            <person name="Narita B."/>
            <person name="Kawabe Y."/>
            <person name="Kin K."/>
            <person name="Saito T."/>
            <person name="Gibbs R."/>
            <person name="Kuspa A."/>
            <person name="Muzny D."/>
            <person name="Queller D."/>
            <person name="Richards S."/>
            <person name="Strassman J."/>
            <person name="Sucgang R."/>
            <person name="Worley K."/>
            <person name="Schaap P."/>
        </authorList>
    </citation>
    <scope>NUCLEOTIDE SEQUENCE</scope>
    <source>
        <strain evidence="11">QSvi11</strain>
    </source>
</reference>
<feature type="transmembrane region" description="Helical" evidence="10">
    <location>
        <begin position="213"/>
        <end position="229"/>
    </location>
</feature>
<feature type="transmembrane region" description="Helical" evidence="10">
    <location>
        <begin position="241"/>
        <end position="262"/>
    </location>
</feature>
<keyword evidence="7 10" id="KW-0256">Endoplasmic reticulum</keyword>
<sequence>MSKVESKSKLNVICIFLTIVCVSILARYLISIHPYSGMGKPPMFGDYEAQRHWMEITTKTPIHQWYFNTTDNDLLYWGLDYPPLTAYLSWIYGKIGEVYERPSMELFTSRGYETDTSKLFMRATVIISDLVVWLPSVWFFVNTYYNDKDLGSRILAFLFISLQPGLLLIDHGHFQYNGVSLGLALFGITFILANRHLVGSAFFVLSLNYKQMSLYYAPAFFFYLFFSNLNLSSLSKIKQSFVNILLIGIVVILSFVLCWLPFLSIEQSSQVLHRLFPFARGLYEDKVANFWCSISILVNLKKLLSHDQIIRVCLITTLTTLIPIAVGIYKKPNNRTVFLYSLVCSAFSFFLFSFQVHEKTILLACMPISLLILKHPAIVWWFGVVSTYSMFPLLFKDQLVVPYLSVMAVYLIIGYQYQRSINASTVESKWTKLIYFTSFTGMLVSHVVFQFIQAPASLPDLWLLGVCCFSFLHFIVTMIYFHHQTFSFNPIKFKSN</sequence>
<dbReference type="Pfam" id="PF03155">
    <property type="entry name" value="Alg6_Alg8"/>
    <property type="match status" value="1"/>
</dbReference>
<dbReference type="OrthoDB" id="4983at2759"/>
<feature type="transmembrane region" description="Helical" evidence="10">
    <location>
        <begin position="361"/>
        <end position="388"/>
    </location>
</feature>
<feature type="transmembrane region" description="Helical" evidence="10">
    <location>
        <begin position="119"/>
        <end position="138"/>
    </location>
</feature>
<comment type="subcellular location">
    <subcellularLocation>
        <location evidence="1 10">Endoplasmic reticulum membrane</location>
        <topology evidence="1 10">Multi-pass membrane protein</topology>
    </subcellularLocation>
</comment>
<evidence type="ECO:0000256" key="6">
    <source>
        <dbReference type="ARBA" id="ARBA00022692"/>
    </source>
</evidence>
<evidence type="ECO:0000256" key="10">
    <source>
        <dbReference type="RuleBase" id="RU363110"/>
    </source>
</evidence>
<comment type="caution">
    <text evidence="11">The sequence shown here is derived from an EMBL/GenBank/DDBJ whole genome shotgun (WGS) entry which is preliminary data.</text>
</comment>
<evidence type="ECO:0000256" key="7">
    <source>
        <dbReference type="ARBA" id="ARBA00022824"/>
    </source>
</evidence>
<dbReference type="GO" id="GO:0005789">
    <property type="term" value="C:endoplasmic reticulum membrane"/>
    <property type="evidence" value="ECO:0007669"/>
    <property type="project" value="UniProtKB-SubCell"/>
</dbReference>
<evidence type="ECO:0000256" key="5">
    <source>
        <dbReference type="ARBA" id="ARBA00022679"/>
    </source>
</evidence>
<evidence type="ECO:0000256" key="2">
    <source>
        <dbReference type="ARBA" id="ARBA00004922"/>
    </source>
</evidence>
<gene>
    <name evidence="11" type="ORF">CYY_001989</name>
</gene>